<dbReference type="SMART" id="SM00173">
    <property type="entry name" value="RAS"/>
    <property type="match status" value="1"/>
</dbReference>
<dbReference type="InterPro" id="IPR001849">
    <property type="entry name" value="PH_domain"/>
</dbReference>
<protein>
    <submittedName>
        <fullName evidence="13">ArfGAP with GTPase domain, ankyrin repeat and PH domain 2</fullName>
    </submittedName>
</protein>
<feature type="region of interest" description="Disordered" evidence="10">
    <location>
        <begin position="240"/>
        <end position="261"/>
    </location>
</feature>
<dbReference type="Gene3D" id="1.10.220.150">
    <property type="entry name" value="Arf GTPase activating protein"/>
    <property type="match status" value="1"/>
</dbReference>
<dbReference type="AlphaFoldDB" id="A0A3Q4I971"/>
<evidence type="ECO:0000256" key="3">
    <source>
        <dbReference type="ARBA" id="ARBA00022723"/>
    </source>
</evidence>
<evidence type="ECO:0000313" key="14">
    <source>
        <dbReference type="Proteomes" id="UP000261580"/>
    </source>
</evidence>
<dbReference type="FunFam" id="1.10.220.150:FF:000001">
    <property type="entry name" value="Arf-GAP with GTPase, ANK repeat and PH domain-containing protein 1"/>
    <property type="match status" value="1"/>
</dbReference>
<dbReference type="SMART" id="SM00175">
    <property type="entry name" value="RAB"/>
    <property type="match status" value="1"/>
</dbReference>
<evidence type="ECO:0000256" key="1">
    <source>
        <dbReference type="ARBA" id="ARBA00005430"/>
    </source>
</evidence>
<dbReference type="PANTHER" id="PTHR45819">
    <property type="entry name" value="CENTAURIN-GAMMA-1A"/>
    <property type="match status" value="1"/>
</dbReference>
<dbReference type="CDD" id="cd08836">
    <property type="entry name" value="ArfGap_AGAP"/>
    <property type="match status" value="1"/>
</dbReference>
<evidence type="ECO:0000256" key="8">
    <source>
        <dbReference type="PROSITE-ProRule" id="PRU00023"/>
    </source>
</evidence>
<keyword evidence="6" id="KW-0862">Zinc</keyword>
<feature type="region of interest" description="Disordered" evidence="10">
    <location>
        <begin position="770"/>
        <end position="795"/>
    </location>
</feature>
<reference evidence="13" key="1">
    <citation type="submission" date="2025-08" db="UniProtKB">
        <authorList>
            <consortium name="Ensembl"/>
        </authorList>
    </citation>
    <scope>IDENTIFICATION</scope>
</reference>
<feature type="domain" description="Arf-GAP" evidence="12">
    <location>
        <begin position="540"/>
        <end position="664"/>
    </location>
</feature>
<dbReference type="Ensembl" id="ENSNBRT00000032472.1">
    <property type="protein sequence ID" value="ENSNBRP00000031671.1"/>
    <property type="gene ID" value="ENSNBRG00000024062.1"/>
</dbReference>
<evidence type="ECO:0000259" key="11">
    <source>
        <dbReference type="PROSITE" id="PS50003"/>
    </source>
</evidence>
<dbReference type="InterPro" id="IPR038508">
    <property type="entry name" value="ArfGAP_dom_sf"/>
</dbReference>
<dbReference type="InterPro" id="IPR011993">
    <property type="entry name" value="PH-like_dom_sf"/>
</dbReference>
<evidence type="ECO:0000256" key="10">
    <source>
        <dbReference type="SAM" id="MobiDB-lite"/>
    </source>
</evidence>
<dbReference type="Proteomes" id="UP000261580">
    <property type="component" value="Unassembled WGS sequence"/>
</dbReference>
<dbReference type="SMART" id="SM00174">
    <property type="entry name" value="RHO"/>
    <property type="match status" value="1"/>
</dbReference>
<dbReference type="InterPro" id="IPR001164">
    <property type="entry name" value="ArfGAP_dom"/>
</dbReference>
<dbReference type="PRINTS" id="PR00405">
    <property type="entry name" value="REVINTRACTNG"/>
</dbReference>
<dbReference type="Pfam" id="PF01412">
    <property type="entry name" value="ArfGap"/>
    <property type="match status" value="1"/>
</dbReference>
<evidence type="ECO:0000256" key="2">
    <source>
        <dbReference type="ARBA" id="ARBA00022468"/>
    </source>
</evidence>
<dbReference type="Gene3D" id="3.40.50.300">
    <property type="entry name" value="P-loop containing nucleotide triphosphate hydrolases"/>
    <property type="match status" value="1"/>
</dbReference>
<dbReference type="SUPFAM" id="SSF57863">
    <property type="entry name" value="ArfGap/RecO-like zinc finger"/>
    <property type="match status" value="1"/>
</dbReference>
<dbReference type="InterPro" id="IPR037278">
    <property type="entry name" value="ARFGAP/RecO"/>
</dbReference>
<dbReference type="SUPFAM" id="SSF50729">
    <property type="entry name" value="PH domain-like"/>
    <property type="match status" value="1"/>
</dbReference>
<name>A0A3Q4I971_NEOBR</name>
<dbReference type="SMART" id="SM00233">
    <property type="entry name" value="PH"/>
    <property type="match status" value="1"/>
</dbReference>
<dbReference type="PANTHER" id="PTHR45819:SF3">
    <property type="entry name" value="ARF-GAP WITH GTPASE, ANK REPEAT AND PH DOMAIN-CONTAINING PROTEIN 2"/>
    <property type="match status" value="1"/>
</dbReference>
<feature type="compositionally biased region" description="Low complexity" evidence="10">
    <location>
        <begin position="240"/>
        <end position="258"/>
    </location>
</feature>
<dbReference type="Pfam" id="PF12796">
    <property type="entry name" value="Ank_2"/>
    <property type="match status" value="1"/>
</dbReference>
<dbReference type="Gene3D" id="2.30.29.30">
    <property type="entry name" value="Pleckstrin-homology domain (PH domain)/Phosphotyrosine-binding domain (PTB)"/>
    <property type="match status" value="2"/>
</dbReference>
<dbReference type="FunFam" id="3.40.50.300:FF:000545">
    <property type="entry name" value="arf-GAP with GTPase, ANK repeat and PH domain-containing protein 2"/>
    <property type="match status" value="1"/>
</dbReference>
<accession>A0A3Q4I971</accession>
<dbReference type="SUPFAM" id="SSF48403">
    <property type="entry name" value="Ankyrin repeat"/>
    <property type="match status" value="1"/>
</dbReference>
<dbReference type="PROSITE" id="PS50003">
    <property type="entry name" value="PH_DOMAIN"/>
    <property type="match status" value="1"/>
</dbReference>
<dbReference type="PROSITE" id="PS51421">
    <property type="entry name" value="RAS"/>
    <property type="match status" value="1"/>
</dbReference>
<dbReference type="InterPro" id="IPR001806">
    <property type="entry name" value="Small_GTPase"/>
</dbReference>
<evidence type="ECO:0000313" key="13">
    <source>
        <dbReference type="Ensembl" id="ENSNBRP00000031671.1"/>
    </source>
</evidence>
<dbReference type="Pfam" id="PF00071">
    <property type="entry name" value="Ras"/>
    <property type="match status" value="1"/>
</dbReference>
<comment type="similarity">
    <text evidence="1">Belongs to the centaurin gamma-like family.</text>
</comment>
<evidence type="ECO:0000259" key="12">
    <source>
        <dbReference type="PROSITE" id="PS50115"/>
    </source>
</evidence>
<keyword evidence="2" id="KW-0343">GTPase activation</keyword>
<evidence type="ECO:0000256" key="4">
    <source>
        <dbReference type="ARBA" id="ARBA00022741"/>
    </source>
</evidence>
<dbReference type="SMART" id="SM00105">
    <property type="entry name" value="ArfGap"/>
    <property type="match status" value="1"/>
</dbReference>
<dbReference type="GO" id="GO:0008270">
    <property type="term" value="F:zinc ion binding"/>
    <property type="evidence" value="ECO:0007669"/>
    <property type="project" value="UniProtKB-KW"/>
</dbReference>
<feature type="region of interest" description="Disordered" evidence="10">
    <location>
        <begin position="377"/>
        <end position="480"/>
    </location>
</feature>
<dbReference type="PROSITE" id="PS50297">
    <property type="entry name" value="ANK_REP_REGION"/>
    <property type="match status" value="1"/>
</dbReference>
<proteinExistence type="inferred from homology"/>
<dbReference type="GO" id="GO:0005634">
    <property type="term" value="C:nucleus"/>
    <property type="evidence" value="ECO:0007669"/>
    <property type="project" value="TreeGrafter"/>
</dbReference>
<evidence type="ECO:0000256" key="9">
    <source>
        <dbReference type="PROSITE-ProRule" id="PRU00288"/>
    </source>
</evidence>
<dbReference type="GO" id="GO:0043524">
    <property type="term" value="P:negative regulation of neuron apoptotic process"/>
    <property type="evidence" value="ECO:0007669"/>
    <property type="project" value="TreeGrafter"/>
</dbReference>
<evidence type="ECO:0000256" key="6">
    <source>
        <dbReference type="ARBA" id="ARBA00022833"/>
    </source>
</evidence>
<evidence type="ECO:0000256" key="7">
    <source>
        <dbReference type="ARBA" id="ARBA00023043"/>
    </source>
</evidence>
<dbReference type="InterPro" id="IPR002110">
    <property type="entry name" value="Ankyrin_rpt"/>
</dbReference>
<reference evidence="13" key="2">
    <citation type="submission" date="2025-09" db="UniProtKB">
        <authorList>
            <consortium name="Ensembl"/>
        </authorList>
    </citation>
    <scope>IDENTIFICATION</scope>
</reference>
<keyword evidence="4" id="KW-0547">Nucleotide-binding</keyword>
<feature type="domain" description="PH" evidence="11">
    <location>
        <begin position="316"/>
        <end position="519"/>
    </location>
</feature>
<dbReference type="GO" id="GO:0003924">
    <property type="term" value="F:GTPase activity"/>
    <property type="evidence" value="ECO:0007669"/>
    <property type="project" value="InterPro"/>
</dbReference>
<dbReference type="SUPFAM" id="SSF52540">
    <property type="entry name" value="P-loop containing nucleoside triphosphate hydrolases"/>
    <property type="match status" value="1"/>
</dbReference>
<sequence>MTSNSKTVNSAAIKAEIKRHDSLQTAINRLAKQFERVGDQQLRSGLKVYLHSIQVNIANSQEWTLSRSIPELRLGVLGSLKSGKSALVNKYITGSYSAVEKPDGGRYKKEVLVDGQSHLLLIREEAGPPDAQFSSWADAVILVFSLENEASFQELYQLYSQLSAFRSDIPVIVVGTQDKISSTNPRVIEDQRARQLCIDVRHSLFYETCATYGFNVDRVFSEAAQKIVAQKKQAALQACKSLPNSPSHSGGSTPGSASFPGQASNGPSIGYAYSLPSTPVVSHRELRVAQGDGGGSVNSRSLKNIPRRPSLFKVSHLQLLGILWKRSGSSLNKEWKKKYVTLSNNGTLSYHSSSSDYTQNTHGKEIDLLRVTVKVPGKRPPRAVAPTGPSPAPPGAVPGVNGLSKELPAADSTSTGGERGLQRCPSSLSTKAQSVDALEATAGSFGGKDPSQSSPMSDRKKNRRKKSMNQKGDAAVGQAEEEENADFIIVSFTGQTWHFEAPSMDERDSWVTAIESQILASLGSCESGRNKARRSSQSEAVALQAIRNAKGNSQCVDCEAPNPTWASLNLGALICIECSGIHRNLGTHLSRVRSLDLDDWPGELTQVLAAIGNHMANSIWESCTQGRTKPTPSATREERESWIRAKYEQRAFVAPLVPASGTQLPEDGVPVWLLSAVTDRDLPRLLLLLAHSTKEQINAPPAGSPSLPRTALHAACQLGDVVMTQLLIWYGIDVKAKDNQGQTAMMLATKKGSKSCIDILLQHGCPNETSPTAATPILSRRSSTASLGRTSSRKR</sequence>
<dbReference type="InterPro" id="IPR051282">
    <property type="entry name" value="Arf-GAP_GTPase_ANK_PH"/>
</dbReference>
<feature type="repeat" description="ANK" evidence="8">
    <location>
        <begin position="707"/>
        <end position="739"/>
    </location>
</feature>
<dbReference type="GeneTree" id="ENSGT00940000158956"/>
<dbReference type="GO" id="GO:0005525">
    <property type="term" value="F:GTP binding"/>
    <property type="evidence" value="ECO:0007669"/>
    <property type="project" value="InterPro"/>
</dbReference>
<dbReference type="InterPro" id="IPR027417">
    <property type="entry name" value="P-loop_NTPase"/>
</dbReference>
<dbReference type="Gene3D" id="1.25.40.20">
    <property type="entry name" value="Ankyrin repeat-containing domain"/>
    <property type="match status" value="1"/>
</dbReference>
<dbReference type="FunFam" id="1.25.40.20:FF:000298">
    <property type="entry name" value="ArfGAP with GTPase domain, ankyrin repeat and PH domain 2"/>
    <property type="match status" value="1"/>
</dbReference>
<dbReference type="SMART" id="SM00248">
    <property type="entry name" value="ANK"/>
    <property type="match status" value="2"/>
</dbReference>
<dbReference type="CDD" id="cd04103">
    <property type="entry name" value="Centaurin_gamma"/>
    <property type="match status" value="1"/>
</dbReference>
<dbReference type="Bgee" id="ENSNBRG00000024062">
    <property type="expression patterns" value="Expressed in brain and 1 other cell type or tissue"/>
</dbReference>
<keyword evidence="5 9" id="KW-0863">Zinc-finger</keyword>
<feature type="compositionally biased region" description="Polar residues" evidence="10">
    <location>
        <begin position="780"/>
        <end position="795"/>
    </location>
</feature>
<keyword evidence="3" id="KW-0479">Metal-binding</keyword>
<feature type="compositionally biased region" description="Polar residues" evidence="10">
    <location>
        <begin position="424"/>
        <end position="433"/>
    </location>
</feature>
<dbReference type="PROSITE" id="PS50088">
    <property type="entry name" value="ANK_REPEAT"/>
    <property type="match status" value="1"/>
</dbReference>
<organism evidence="13 14">
    <name type="scientific">Neolamprologus brichardi</name>
    <name type="common">Fairy cichlid</name>
    <name type="synonym">Lamprologus brichardi</name>
    <dbReference type="NCBI Taxonomy" id="32507"/>
    <lineage>
        <taxon>Eukaryota</taxon>
        <taxon>Metazoa</taxon>
        <taxon>Chordata</taxon>
        <taxon>Craniata</taxon>
        <taxon>Vertebrata</taxon>
        <taxon>Euteleostomi</taxon>
        <taxon>Actinopterygii</taxon>
        <taxon>Neopterygii</taxon>
        <taxon>Teleostei</taxon>
        <taxon>Neoteleostei</taxon>
        <taxon>Acanthomorphata</taxon>
        <taxon>Ovalentaria</taxon>
        <taxon>Cichlomorphae</taxon>
        <taxon>Cichliformes</taxon>
        <taxon>Cichlidae</taxon>
        <taxon>African cichlids</taxon>
        <taxon>Pseudocrenilabrinae</taxon>
        <taxon>Lamprologini</taxon>
        <taxon>Neolamprologus</taxon>
    </lineage>
</organism>
<keyword evidence="14" id="KW-1185">Reference proteome</keyword>
<dbReference type="PROSITE" id="PS51419">
    <property type="entry name" value="RAB"/>
    <property type="match status" value="1"/>
</dbReference>
<dbReference type="GO" id="GO:0005096">
    <property type="term" value="F:GTPase activator activity"/>
    <property type="evidence" value="ECO:0007669"/>
    <property type="project" value="UniProtKB-KW"/>
</dbReference>
<dbReference type="InterPro" id="IPR036770">
    <property type="entry name" value="Ankyrin_rpt-contain_sf"/>
</dbReference>
<dbReference type="PROSITE" id="PS50115">
    <property type="entry name" value="ARFGAP"/>
    <property type="match status" value="1"/>
</dbReference>
<evidence type="ECO:0000256" key="5">
    <source>
        <dbReference type="ARBA" id="ARBA00022771"/>
    </source>
</evidence>
<keyword evidence="7 8" id="KW-0040">ANK repeat</keyword>